<feature type="compositionally biased region" description="Basic and acidic residues" evidence="1">
    <location>
        <begin position="105"/>
        <end position="119"/>
    </location>
</feature>
<dbReference type="PANTHER" id="PTHR12505">
    <property type="entry name" value="PHD FINGER TRANSCRIPTION FACTOR"/>
    <property type="match status" value="1"/>
</dbReference>
<evidence type="ECO:0000256" key="1">
    <source>
        <dbReference type="SAM" id="MobiDB-lite"/>
    </source>
</evidence>
<organism evidence="3 4">
    <name type="scientific">Hucho hucho</name>
    <name type="common">huchen</name>
    <dbReference type="NCBI Taxonomy" id="62062"/>
    <lineage>
        <taxon>Eukaryota</taxon>
        <taxon>Metazoa</taxon>
        <taxon>Chordata</taxon>
        <taxon>Craniata</taxon>
        <taxon>Vertebrata</taxon>
        <taxon>Euteleostomi</taxon>
        <taxon>Actinopterygii</taxon>
        <taxon>Neopterygii</taxon>
        <taxon>Teleostei</taxon>
        <taxon>Protacanthopterygii</taxon>
        <taxon>Salmoniformes</taxon>
        <taxon>Salmonidae</taxon>
        <taxon>Salmoninae</taxon>
        <taxon>Hucho</taxon>
    </lineage>
</organism>
<feature type="compositionally biased region" description="Acidic residues" evidence="1">
    <location>
        <begin position="1071"/>
        <end position="1083"/>
    </location>
</feature>
<dbReference type="Proteomes" id="UP000314982">
    <property type="component" value="Unassembled WGS sequence"/>
</dbReference>
<reference evidence="3" key="2">
    <citation type="submission" date="2025-08" db="UniProtKB">
        <authorList>
            <consortium name="Ensembl"/>
        </authorList>
    </citation>
    <scope>IDENTIFICATION</scope>
</reference>
<dbReference type="Ensembl" id="ENSHHUT00000022501.1">
    <property type="protein sequence ID" value="ENSHHUP00000021689.1"/>
    <property type="gene ID" value="ENSHHUG00000013579.1"/>
</dbReference>
<feature type="compositionally biased region" description="Polar residues" evidence="1">
    <location>
        <begin position="829"/>
        <end position="840"/>
    </location>
</feature>
<dbReference type="PANTHER" id="PTHR12505:SF22">
    <property type="entry name" value="BAH AND COILED-COIL DOMAIN-CONTAINING PROTEIN 1"/>
    <property type="match status" value="1"/>
</dbReference>
<feature type="compositionally biased region" description="Low complexity" evidence="1">
    <location>
        <begin position="148"/>
        <end position="159"/>
    </location>
</feature>
<feature type="compositionally biased region" description="Basic and acidic residues" evidence="1">
    <location>
        <begin position="497"/>
        <end position="519"/>
    </location>
</feature>
<name>A0A4W5L795_9TELE</name>
<feature type="compositionally biased region" description="Basic and acidic residues" evidence="1">
    <location>
        <begin position="421"/>
        <end position="489"/>
    </location>
</feature>
<feature type="region of interest" description="Disordered" evidence="1">
    <location>
        <begin position="1"/>
        <end position="20"/>
    </location>
</feature>
<feature type="compositionally biased region" description="Basic and acidic residues" evidence="1">
    <location>
        <begin position="402"/>
        <end position="412"/>
    </location>
</feature>
<dbReference type="InterPro" id="IPR056841">
    <property type="entry name" value="TNRC18_BAHCC1-like_SH3"/>
</dbReference>
<feature type="region of interest" description="Disordered" evidence="1">
    <location>
        <begin position="702"/>
        <end position="981"/>
    </location>
</feature>
<feature type="region of interest" description="Disordered" evidence="1">
    <location>
        <begin position="1031"/>
        <end position="1050"/>
    </location>
</feature>
<feature type="compositionally biased region" description="Polar residues" evidence="1">
    <location>
        <begin position="135"/>
        <end position="144"/>
    </location>
</feature>
<feature type="compositionally biased region" description="Basic and acidic residues" evidence="1">
    <location>
        <begin position="195"/>
        <end position="204"/>
    </location>
</feature>
<feature type="compositionally biased region" description="Basic residues" evidence="1">
    <location>
        <begin position="723"/>
        <end position="736"/>
    </location>
</feature>
<accession>A0A4W5L795</accession>
<feature type="region of interest" description="Disordered" evidence="1">
    <location>
        <begin position="325"/>
        <end position="547"/>
    </location>
</feature>
<feature type="compositionally biased region" description="Polar residues" evidence="1">
    <location>
        <begin position="904"/>
        <end position="921"/>
    </location>
</feature>
<dbReference type="STRING" id="62062.ENSHHUP00000021689"/>
<dbReference type="GeneTree" id="ENSGT00940000160116"/>
<keyword evidence="4" id="KW-1185">Reference proteome</keyword>
<reference evidence="3" key="3">
    <citation type="submission" date="2025-09" db="UniProtKB">
        <authorList>
            <consortium name="Ensembl"/>
        </authorList>
    </citation>
    <scope>IDENTIFICATION</scope>
</reference>
<protein>
    <recommendedName>
        <fullName evidence="2">TNRC18/BAHCC1-like SH3 domain-containing protein</fullName>
    </recommendedName>
</protein>
<feature type="region of interest" description="Disordered" evidence="1">
    <location>
        <begin position="1069"/>
        <end position="1093"/>
    </location>
</feature>
<proteinExistence type="predicted"/>
<feature type="compositionally biased region" description="Low complexity" evidence="1">
    <location>
        <begin position="325"/>
        <end position="334"/>
    </location>
</feature>
<feature type="domain" description="TNRC18/BAHCC1-like SH3" evidence="2">
    <location>
        <begin position="1135"/>
        <end position="1166"/>
    </location>
</feature>
<evidence type="ECO:0000313" key="4">
    <source>
        <dbReference type="Proteomes" id="UP000314982"/>
    </source>
</evidence>
<dbReference type="AlphaFoldDB" id="A0A4W5L795"/>
<sequence>MGPGFGPGLPSPLQPVLPLSQDPSGSLVVLPSEPAHHHLDVMDQSALWPSVYGARGPSPHMQHHAVYSRSPFLRQQELYALQHQHQQQQHRAMEHMHRQHTFSLRKAEETTITIDDRPLHETSRTSCAAKLFSHTPPSKTTAPSQGVCPSSHQSPCCHSPSRRPHPQNLLNPAPSPAAAAPRSPALSPAPSHLSKVVERGERGEGQPPQDYPQSLEPDLPPGYTYPEIAMCYKTGPSPEEARFSEHADLVVEPAEPCPKLRPHTTRIMENEDADTEKKENGCTVVESSGVVEREQEGAEVDGQSVSEPLLFGVKTPEMVPCLAQVSNSSSAPSPATVPAPAPVSASEDAQKGEVFVGSLAQTAGLKDPQPPEEKKEEEKEESSVELKNNHIPDCTVSLELTIHGEKEERERGEEEMEVEEKEEREKCKEDKVEKEEREKRKKEEVEEKEEREKGKEKEVKEEREKSKEEEVEEKEEREKSKEVEEREKSEEEEVEEKEEREKGKKEENVEEKEGGRRSQSEASVELPSSPQTSPTPTPTPAPSSTLSDDPCIWSLELLIAAALCATRDDRYPAMPPSTTPLSAPLPHRGMEILGELAELGILQRNREKERETGGEDVLTFDLSSLATLAAARSLELGGGAPGRGEGKRSPVRRTFNLRRKCSWTPRHEPVCPVKGVMETVDGAELAIRVQLAEIQRRYKEKQRELTKLQRKHDRQKAETSHSPARKGPGRPRKRKSTSGPSASDGPKKLRAEDYEAEGGGEKRRKRMTNHGFLTRRRGRPSLSSRLARRVTQLKQKVVAQRGAPSGGVHRRRRDPRPVAHANCRESDTAADTSSTQQDWVPNQGVRRRRGRPRVKLGGPSTRVLRRGSVASVKQEMNEGKSNSESSGQEEEEERRYDSDEGINDVNTTISSSKDTPTNSAATGPAAKLQANQKARSKEERQGDDVSMPSVALRRRGAPCRPGPATVDGKCPELQEPQGARRESVPSWRVLLVDNSLQDSRGVQAPVAEAKRKISGQQSILGKRRGCWLETETQREDTTRGRRSRKKQAKGRAVSRLLESFAADEGFRLDEESSFSEGEGEDMELTPHTHREPGENTYTHTHHRLTGSHTRLNVHMFSLSFLLSLSAVLLNCVLSREMLVDGLKVLISKEDELLYAARLHTLDLPDM</sequence>
<dbReference type="Pfam" id="PF24912">
    <property type="entry name" value="SH3_TNRC18"/>
    <property type="match status" value="1"/>
</dbReference>
<dbReference type="InterPro" id="IPR052429">
    <property type="entry name" value="BAH_domain_protein"/>
</dbReference>
<feature type="compositionally biased region" description="Basic and acidic residues" evidence="1">
    <location>
        <begin position="1084"/>
        <end position="1093"/>
    </location>
</feature>
<feature type="region of interest" description="Disordered" evidence="1">
    <location>
        <begin position="132"/>
        <end position="223"/>
    </location>
</feature>
<feature type="region of interest" description="Disordered" evidence="1">
    <location>
        <begin position="96"/>
        <end position="119"/>
    </location>
</feature>
<feature type="compositionally biased region" description="Basic and acidic residues" evidence="1">
    <location>
        <begin position="369"/>
        <end position="390"/>
    </location>
</feature>
<feature type="compositionally biased region" description="Low complexity" evidence="1">
    <location>
        <begin position="176"/>
        <end position="191"/>
    </location>
</feature>
<reference evidence="4" key="1">
    <citation type="submission" date="2018-06" db="EMBL/GenBank/DDBJ databases">
        <title>Genome assembly of Danube salmon.</title>
        <authorList>
            <person name="Macqueen D.J."/>
            <person name="Gundappa M.K."/>
        </authorList>
    </citation>
    <scope>NUCLEOTIDE SEQUENCE [LARGE SCALE GENOMIC DNA]</scope>
</reference>
<feature type="compositionally biased region" description="Basic residues" evidence="1">
    <location>
        <begin position="1040"/>
        <end position="1049"/>
    </location>
</feature>
<evidence type="ECO:0000313" key="3">
    <source>
        <dbReference type="Ensembl" id="ENSHHUP00000021689.1"/>
    </source>
</evidence>
<evidence type="ECO:0000259" key="2">
    <source>
        <dbReference type="Pfam" id="PF24912"/>
    </source>
</evidence>
<feature type="compositionally biased region" description="Basic residues" evidence="1">
    <location>
        <begin position="845"/>
        <end position="854"/>
    </location>
</feature>
<feature type="compositionally biased region" description="Basic residues" evidence="1">
    <location>
        <begin position="762"/>
        <end position="779"/>
    </location>
</feature>